<proteinExistence type="predicted"/>
<dbReference type="EMBL" id="MHBZ01000033">
    <property type="protein sequence ID" value="OGY10517.1"/>
    <property type="molecule type" value="Genomic_DNA"/>
</dbReference>
<dbReference type="InterPro" id="IPR011009">
    <property type="entry name" value="Kinase-like_dom_sf"/>
</dbReference>
<feature type="domain" description="Aminoglycoside phosphotransferase" evidence="2">
    <location>
        <begin position="38"/>
        <end position="228"/>
    </location>
</feature>
<dbReference type="InterPro" id="IPR002575">
    <property type="entry name" value="Aminoglycoside_PTrfase"/>
</dbReference>
<organism evidence="3 4">
    <name type="scientific">Candidatus Blackburnbacteria bacterium RIFCSPHIGHO2_02_FULL_44_20</name>
    <dbReference type="NCBI Taxonomy" id="1797516"/>
    <lineage>
        <taxon>Bacteria</taxon>
        <taxon>Candidatus Blackburniibacteriota</taxon>
    </lineage>
</organism>
<dbReference type="Gene3D" id="3.30.200.20">
    <property type="entry name" value="Phosphorylase Kinase, domain 1"/>
    <property type="match status" value="1"/>
</dbReference>
<dbReference type="Pfam" id="PF01636">
    <property type="entry name" value="APH"/>
    <property type="match status" value="1"/>
</dbReference>
<dbReference type="STRING" id="1797516.A3D26_00255"/>
<dbReference type="SUPFAM" id="SSF56112">
    <property type="entry name" value="Protein kinase-like (PK-like)"/>
    <property type="match status" value="1"/>
</dbReference>
<evidence type="ECO:0000256" key="1">
    <source>
        <dbReference type="SAM" id="Coils"/>
    </source>
</evidence>
<keyword evidence="1" id="KW-0175">Coiled coil</keyword>
<evidence type="ECO:0000313" key="4">
    <source>
        <dbReference type="Proteomes" id="UP000178319"/>
    </source>
</evidence>
<dbReference type="AlphaFoldDB" id="A0A1G1V559"/>
<dbReference type="Gene3D" id="1.20.58.840">
    <property type="match status" value="1"/>
</dbReference>
<feature type="coiled-coil region" evidence="1">
    <location>
        <begin position="173"/>
        <end position="200"/>
    </location>
</feature>
<evidence type="ECO:0000259" key="2">
    <source>
        <dbReference type="Pfam" id="PF01636"/>
    </source>
</evidence>
<reference evidence="3 4" key="1">
    <citation type="journal article" date="2016" name="Nat. Commun.">
        <title>Thousands of microbial genomes shed light on interconnected biogeochemical processes in an aquifer system.</title>
        <authorList>
            <person name="Anantharaman K."/>
            <person name="Brown C.T."/>
            <person name="Hug L.A."/>
            <person name="Sharon I."/>
            <person name="Castelle C.J."/>
            <person name="Probst A.J."/>
            <person name="Thomas B.C."/>
            <person name="Singh A."/>
            <person name="Wilkins M.J."/>
            <person name="Karaoz U."/>
            <person name="Brodie E.L."/>
            <person name="Williams K.H."/>
            <person name="Hubbard S.S."/>
            <person name="Banfield J.F."/>
        </authorList>
    </citation>
    <scope>NUCLEOTIDE SEQUENCE [LARGE SCALE GENOMIC DNA]</scope>
</reference>
<name>A0A1G1V559_9BACT</name>
<sequence>MITPFNITNNNLVKILNDQYGLSTVNLTFLPKGEASWCYIVEAKNGKFFLKIHKAKNLSPNRFQLLHDLHTKASIQNIIYPTPTSDGKLETKIDDYPTVLFNFTEGKTALDTKFNNMQYEALGKLLAQIHQSKIDYPQKEDFSIPSKGALLKTITLLNQSPPESAVKEAWDLLVSAKEEIENKLAEAERLSSELKNANINFVVCHGEPSPGNIMANKEGDVYLIDWDEPILAPKEKDLMFFGKTMEAFMRGYRIYSADTTINTDVVSFYKHLWNINEVVDFGERLLLNNASDDENTHNLKQFKHFLDYSGLRKS</sequence>
<comment type="caution">
    <text evidence="3">The sequence shown here is derived from an EMBL/GenBank/DDBJ whole genome shotgun (WGS) entry which is preliminary data.</text>
</comment>
<gene>
    <name evidence="3" type="ORF">A3D26_00255</name>
</gene>
<dbReference type="Proteomes" id="UP000178319">
    <property type="component" value="Unassembled WGS sequence"/>
</dbReference>
<protein>
    <recommendedName>
        <fullName evidence="2">Aminoglycoside phosphotransferase domain-containing protein</fullName>
    </recommendedName>
</protein>
<evidence type="ECO:0000313" key="3">
    <source>
        <dbReference type="EMBL" id="OGY10517.1"/>
    </source>
</evidence>
<dbReference type="Gene3D" id="1.10.510.10">
    <property type="entry name" value="Transferase(Phosphotransferase) domain 1"/>
    <property type="match status" value="1"/>
</dbReference>
<accession>A0A1G1V559</accession>